<keyword evidence="4" id="KW-0255">Endonuclease</keyword>
<keyword evidence="5" id="KW-0378">Hydrolase</keyword>
<dbReference type="InterPro" id="IPR000477">
    <property type="entry name" value="RT_dom"/>
</dbReference>
<dbReference type="GO" id="GO:0003676">
    <property type="term" value="F:nucleic acid binding"/>
    <property type="evidence" value="ECO:0007669"/>
    <property type="project" value="InterPro"/>
</dbReference>
<dbReference type="InterPro" id="IPR050951">
    <property type="entry name" value="Retrovirus_Pol_polyprotein"/>
</dbReference>
<dbReference type="Gene3D" id="1.10.340.70">
    <property type="match status" value="1"/>
</dbReference>
<sequence length="865" mass="99814">MKVGTDDFLLSAERDFICELCQKYSGAFSFNDEERGRLDVDMIKMVKIWTVPHTPWNDRPTKYAQKEEKEVMKYINQKIASNIAEPADDAYANHWFCFWKPGGGMRWIQNLQKLNSITVRDAGSLPNVDLLDESFAGRSIYSLIDLYAGYDQFPIDPTSRPMTAMHTPRGLIQMCVMPQGWTNGVAVVQRDMLKVMEDICPEVTFPYIDDNPVKGPKEKDKTIVDGRVRRFVWEHAQGVAKVLERLFKYNLTASGPKSLLFQREVTILGFRCFLKGRSPDPKKVDKILNWPMPLRTVGEVRSLLGVCSFWRIFIPGFVRVAEPLREMVRQGASLGWSDQRKKVARTLQDKLRDGGVVLGVPYFDDERERPFIIEADDGPIALGGVLVQRDENGKERSLRFESRTLNSVERGYIQFRKEHLAILHCLRVFRHYIMGRRFILRTDSTAVIGAVKRHQQVDATVSRWIAHILTYDFISEKVPTDKNRVDGLGRVEWGSIDDESLEEAPFVDEFLMGDDDEGLPLAPNCYTTSVMATSREDCWGEKEDPYLHYLLIQEDKEEGWYGMVEQAAIAAHELAESSRVAERRLNEIEDESEDLERSKDDEGRFRAEEYDGEYKRIGMVMSSNQLDEFYHERTKRTFRLRRGHLFVDAKEGLPPLRVVCGRERQLEVIAALHEGLAGGHRGADATYYKVSRLYHWDGLRDMVMRYCKSCEACQKISSMRLIESLYPTVLVEPGSTVHLDLITMPPGKDEMKYILNMRDNMSGYVEAKAIRKKTAKTVADWIEEIYLRYIFIREFVADQGSEFKNEMVRKLMFRLGVRVRFVTPYHFQANAPVERGHMTLRDAISKWCRGDSRSWPSFLRAAVYA</sequence>
<name>A0A388JYH7_CHABU</name>
<dbReference type="PANTHER" id="PTHR37984">
    <property type="entry name" value="PROTEIN CBG26694"/>
    <property type="match status" value="1"/>
</dbReference>
<dbReference type="Gene3D" id="3.10.10.10">
    <property type="entry name" value="HIV Type 1 Reverse Transcriptase, subunit A, domain 1"/>
    <property type="match status" value="1"/>
</dbReference>
<dbReference type="OrthoDB" id="5599163at2759"/>
<dbReference type="InterPro" id="IPR043502">
    <property type="entry name" value="DNA/RNA_pol_sf"/>
</dbReference>
<dbReference type="Pfam" id="PF00078">
    <property type="entry name" value="RVT_1"/>
    <property type="match status" value="1"/>
</dbReference>
<dbReference type="GO" id="GO:0004519">
    <property type="term" value="F:endonuclease activity"/>
    <property type="evidence" value="ECO:0007669"/>
    <property type="project" value="UniProtKB-KW"/>
</dbReference>
<feature type="domain" description="Reverse transcriptase" evidence="8">
    <location>
        <begin position="32"/>
        <end position="272"/>
    </location>
</feature>
<dbReference type="InterPro" id="IPR043128">
    <property type="entry name" value="Rev_trsase/Diguanyl_cyclase"/>
</dbReference>
<keyword evidence="3" id="KW-0540">Nuclease</keyword>
<dbReference type="Pfam" id="PF00665">
    <property type="entry name" value="rve"/>
    <property type="match status" value="1"/>
</dbReference>
<keyword evidence="1" id="KW-0808">Transferase</keyword>
<dbReference type="SUPFAM" id="SSF53098">
    <property type="entry name" value="Ribonuclease H-like"/>
    <property type="match status" value="1"/>
</dbReference>
<keyword evidence="11" id="KW-1185">Reference proteome</keyword>
<dbReference type="Gene3D" id="3.30.420.10">
    <property type="entry name" value="Ribonuclease H-like superfamily/Ribonuclease H"/>
    <property type="match status" value="1"/>
</dbReference>
<keyword evidence="6" id="KW-0695">RNA-directed DNA polymerase</keyword>
<dbReference type="Gramene" id="GBG62864">
    <property type="protein sequence ID" value="GBG62864"/>
    <property type="gene ID" value="CBR_g34235"/>
</dbReference>
<dbReference type="Gene3D" id="3.30.70.270">
    <property type="match status" value="2"/>
</dbReference>
<dbReference type="GO" id="GO:0016787">
    <property type="term" value="F:hydrolase activity"/>
    <property type="evidence" value="ECO:0007669"/>
    <property type="project" value="UniProtKB-KW"/>
</dbReference>
<evidence type="ECO:0000256" key="3">
    <source>
        <dbReference type="ARBA" id="ARBA00022722"/>
    </source>
</evidence>
<evidence type="ECO:0000256" key="1">
    <source>
        <dbReference type="ARBA" id="ARBA00022679"/>
    </source>
</evidence>
<evidence type="ECO:0000259" key="9">
    <source>
        <dbReference type="PROSITE" id="PS50994"/>
    </source>
</evidence>
<accession>A0A388JYH7</accession>
<dbReference type="InterPro" id="IPR001584">
    <property type="entry name" value="Integrase_cat-core"/>
</dbReference>
<keyword evidence="7" id="KW-0175">Coiled coil</keyword>
<evidence type="ECO:0000259" key="8">
    <source>
        <dbReference type="PROSITE" id="PS50878"/>
    </source>
</evidence>
<evidence type="ECO:0000256" key="4">
    <source>
        <dbReference type="ARBA" id="ARBA00022759"/>
    </source>
</evidence>
<evidence type="ECO:0000256" key="7">
    <source>
        <dbReference type="SAM" id="Coils"/>
    </source>
</evidence>
<dbReference type="CDD" id="cd01647">
    <property type="entry name" value="RT_LTR"/>
    <property type="match status" value="1"/>
</dbReference>
<reference evidence="10 11" key="1">
    <citation type="journal article" date="2018" name="Cell">
        <title>The Chara Genome: Secondary Complexity and Implications for Plant Terrestrialization.</title>
        <authorList>
            <person name="Nishiyama T."/>
            <person name="Sakayama H."/>
            <person name="Vries J.D."/>
            <person name="Buschmann H."/>
            <person name="Saint-Marcoux D."/>
            <person name="Ullrich K.K."/>
            <person name="Haas F.B."/>
            <person name="Vanderstraeten L."/>
            <person name="Becker D."/>
            <person name="Lang D."/>
            <person name="Vosolsobe S."/>
            <person name="Rombauts S."/>
            <person name="Wilhelmsson P.K.I."/>
            <person name="Janitza P."/>
            <person name="Kern R."/>
            <person name="Heyl A."/>
            <person name="Rumpler F."/>
            <person name="Villalobos L.I.A.C."/>
            <person name="Clay J.M."/>
            <person name="Skokan R."/>
            <person name="Toyoda A."/>
            <person name="Suzuki Y."/>
            <person name="Kagoshima H."/>
            <person name="Schijlen E."/>
            <person name="Tajeshwar N."/>
            <person name="Catarino B."/>
            <person name="Hetherington A.J."/>
            <person name="Saltykova A."/>
            <person name="Bonnot C."/>
            <person name="Breuninger H."/>
            <person name="Symeonidi A."/>
            <person name="Radhakrishnan G.V."/>
            <person name="Van Nieuwerburgh F."/>
            <person name="Deforce D."/>
            <person name="Chang C."/>
            <person name="Karol K.G."/>
            <person name="Hedrich R."/>
            <person name="Ulvskov P."/>
            <person name="Glockner G."/>
            <person name="Delwiche C.F."/>
            <person name="Petrasek J."/>
            <person name="Van de Peer Y."/>
            <person name="Friml J."/>
            <person name="Beilby M."/>
            <person name="Dolan L."/>
            <person name="Kohara Y."/>
            <person name="Sugano S."/>
            <person name="Fujiyama A."/>
            <person name="Delaux P.-M."/>
            <person name="Quint M."/>
            <person name="TheiBen G."/>
            <person name="Hagemann M."/>
            <person name="Harholt J."/>
            <person name="Dunand C."/>
            <person name="Zachgo S."/>
            <person name="Langdale J."/>
            <person name="Maumus F."/>
            <person name="Straeten D.V.D."/>
            <person name="Gould S.B."/>
            <person name="Rensing S.A."/>
        </authorList>
    </citation>
    <scope>NUCLEOTIDE SEQUENCE [LARGE SCALE GENOMIC DNA]</scope>
    <source>
        <strain evidence="10 11">S276</strain>
    </source>
</reference>
<evidence type="ECO:0000256" key="6">
    <source>
        <dbReference type="ARBA" id="ARBA00022918"/>
    </source>
</evidence>
<dbReference type="Pfam" id="PF17921">
    <property type="entry name" value="Integrase_H2C2"/>
    <property type="match status" value="1"/>
</dbReference>
<dbReference type="Proteomes" id="UP000265515">
    <property type="component" value="Unassembled WGS sequence"/>
</dbReference>
<evidence type="ECO:0000256" key="2">
    <source>
        <dbReference type="ARBA" id="ARBA00022695"/>
    </source>
</evidence>
<dbReference type="CDD" id="cd09274">
    <property type="entry name" value="RNase_HI_RT_Ty3"/>
    <property type="match status" value="1"/>
</dbReference>
<dbReference type="GO" id="GO:0003964">
    <property type="term" value="F:RNA-directed DNA polymerase activity"/>
    <property type="evidence" value="ECO:0007669"/>
    <property type="project" value="UniProtKB-KW"/>
</dbReference>
<evidence type="ECO:0000256" key="5">
    <source>
        <dbReference type="ARBA" id="ARBA00022801"/>
    </source>
</evidence>
<gene>
    <name evidence="10" type="ORF">CBR_g34235</name>
</gene>
<dbReference type="AlphaFoldDB" id="A0A388JYH7"/>
<comment type="caution">
    <text evidence="10">The sequence shown here is derived from an EMBL/GenBank/DDBJ whole genome shotgun (WGS) entry which is preliminary data.</text>
</comment>
<evidence type="ECO:0008006" key="12">
    <source>
        <dbReference type="Google" id="ProtNLM"/>
    </source>
</evidence>
<keyword evidence="2" id="KW-0548">Nucleotidyltransferase</keyword>
<dbReference type="InterPro" id="IPR041588">
    <property type="entry name" value="Integrase_H2C2"/>
</dbReference>
<dbReference type="SUPFAM" id="SSF56672">
    <property type="entry name" value="DNA/RNA polymerases"/>
    <property type="match status" value="1"/>
</dbReference>
<dbReference type="GO" id="GO:0015074">
    <property type="term" value="P:DNA integration"/>
    <property type="evidence" value="ECO:0007669"/>
    <property type="project" value="InterPro"/>
</dbReference>
<dbReference type="PROSITE" id="PS50878">
    <property type="entry name" value="RT_POL"/>
    <property type="match status" value="1"/>
</dbReference>
<proteinExistence type="predicted"/>
<evidence type="ECO:0000313" key="11">
    <source>
        <dbReference type="Proteomes" id="UP000265515"/>
    </source>
</evidence>
<dbReference type="InterPro" id="IPR041373">
    <property type="entry name" value="RT_RNaseH"/>
</dbReference>
<dbReference type="InterPro" id="IPR036397">
    <property type="entry name" value="RNaseH_sf"/>
</dbReference>
<dbReference type="PANTHER" id="PTHR37984:SF5">
    <property type="entry name" value="PROTEIN NYNRIN-LIKE"/>
    <property type="match status" value="1"/>
</dbReference>
<dbReference type="PROSITE" id="PS50994">
    <property type="entry name" value="INTEGRASE"/>
    <property type="match status" value="1"/>
</dbReference>
<protein>
    <recommendedName>
        <fullName evidence="12">Integrase catalytic domain-containing protein</fullName>
    </recommendedName>
</protein>
<organism evidence="10 11">
    <name type="scientific">Chara braunii</name>
    <name type="common">Braun's stonewort</name>
    <dbReference type="NCBI Taxonomy" id="69332"/>
    <lineage>
        <taxon>Eukaryota</taxon>
        <taxon>Viridiplantae</taxon>
        <taxon>Streptophyta</taxon>
        <taxon>Charophyceae</taxon>
        <taxon>Charales</taxon>
        <taxon>Characeae</taxon>
        <taxon>Chara</taxon>
    </lineage>
</organism>
<feature type="domain" description="Integrase catalytic" evidence="9">
    <location>
        <begin position="729"/>
        <end position="865"/>
    </location>
</feature>
<dbReference type="InterPro" id="IPR012337">
    <property type="entry name" value="RNaseH-like_sf"/>
</dbReference>
<feature type="coiled-coil region" evidence="7">
    <location>
        <begin position="571"/>
        <end position="601"/>
    </location>
</feature>
<dbReference type="Pfam" id="PF17917">
    <property type="entry name" value="RT_RNaseH"/>
    <property type="match status" value="1"/>
</dbReference>
<dbReference type="EMBL" id="BFEA01000033">
    <property type="protein sequence ID" value="GBG62864.1"/>
    <property type="molecule type" value="Genomic_DNA"/>
</dbReference>
<evidence type="ECO:0000313" key="10">
    <source>
        <dbReference type="EMBL" id="GBG62864.1"/>
    </source>
</evidence>